<dbReference type="PANTHER" id="PTHR12673:SF241">
    <property type="entry name" value="DH DOMAIN-CONTAINING PROTEIN"/>
    <property type="match status" value="1"/>
</dbReference>
<name>A0A8B8B412_CRAVI</name>
<dbReference type="Pfam" id="PF00169">
    <property type="entry name" value="PH"/>
    <property type="match status" value="1"/>
</dbReference>
<dbReference type="Pfam" id="PF22697">
    <property type="entry name" value="SOS1_NGEF_PH"/>
    <property type="match status" value="1"/>
</dbReference>
<keyword evidence="3" id="KW-0344">Guanine-nucleotide releasing factor</keyword>
<dbReference type="SMART" id="SM00064">
    <property type="entry name" value="FYVE"/>
    <property type="match status" value="1"/>
</dbReference>
<keyword evidence="5 8" id="KW-0863">Zinc-finger</keyword>
<evidence type="ECO:0000313" key="13">
    <source>
        <dbReference type="Proteomes" id="UP000694844"/>
    </source>
</evidence>
<dbReference type="InterPro" id="IPR035899">
    <property type="entry name" value="DBL_dom_sf"/>
</dbReference>
<evidence type="ECO:0000259" key="10">
    <source>
        <dbReference type="PROSITE" id="PS50003"/>
    </source>
</evidence>
<feature type="compositionally biased region" description="Low complexity" evidence="9">
    <location>
        <begin position="1117"/>
        <end position="1130"/>
    </location>
</feature>
<dbReference type="PROSITE" id="PS50003">
    <property type="entry name" value="PH_DOMAIN"/>
    <property type="match status" value="2"/>
</dbReference>
<proteinExistence type="predicted"/>
<feature type="domain" description="DH" evidence="11">
    <location>
        <begin position="569"/>
        <end position="757"/>
    </location>
</feature>
<sequence>MGQEISMDDYESDSSLQSILQYQVQGEVVKIQVEHLAERWILKACVAERRAAPYGRLRSECGEPLIQKRVENQVIHNLKYRDGFPVPSTTDDLNTFDEEVFENCTRTVEVPLKPKNHRAVSIPNLSHIRSRLSNLQLASKLHLQAPSKPKFLDRFFTNVGLSRKLHGRTRNGLVIQTVTTGSADSETSEEDLTFTQECKLLGTVSEPQTEVSSPCEELPPKTTQSTPNSPKLSGIVRRRLLEYQQIGTGSCATRLRSTSTPSSPAYKRRGFVYGNHQSPSNSKGEESSSLSVLCSGLSRNEQFRQTVMSKGYVKALVDQIDGHHGKNDEEKSKEPPKTEISESEDAKEKNILEIPNVKPSDIAKSQNSPRLSKKDVERLGRSSPSSQKKLPLQSPQSNQSNSSSGHNSPVISPTPQKHVFNSDRCSSSSHKSSSSENELVTSSPRSSRKHKETAPKECDELYTNVAVGEIGSKSDISNSVKSLSSGCYSNGVSSVGQEEEGGNVQPEEGKREGEGKETKLGLDPAKLFDSSWSDSDVGSFSDFDSDLEEPVEQEVEVIKEDPSCIGQCKLKKIASELLQTEAAYTKRLKLLDETFQRKLREENECHKFLPGDVIPQIFSNITSIYQFHKDFLLPQLQNRMTDWDASPRIGDLMKTNAPFLKLYGEYVRNFDHAMTVINTWMEKSPKFSCLIKEIQVLPECGMLTLQHHMLEPIQRIPRYQLLLKDYIKHLPEDSPDSQDAKIALEKVETAAKHSEEAMRKIEKFHKLLEIKEKVATTIDLISPTRELIKEGKIKKISARGGERLDRYLFLFNDLLLICGELLLGNYKLKAELTIDGLEIEENITHADWILEGENIDIPNTFYVKSRHKIIQFLDENLGEENSWCESIKKVIKDYRVRKPSVRATDLPPCNGGEVSESDLGNVAPYWIKDDEVSMCQLCSKTFTKLKRRHHCRACGRVVCGKCSSKKSNLAYDNNRPNRVCDKCFSILKNVDGKEVDQKAPKGVKKMNANDPSILSGYLLKSMDKGKTWNKRWFVVTKEFAMYEFKAHHDIYAIATLPLPGYQVVYPVDNGDNVFILSHQQQRMLPTYLQTECSANRDRWLNVLKKMVNLELPEDTNRNSTHSSESSGSNTAEDSCDKTS</sequence>
<dbReference type="InterPro" id="IPR011011">
    <property type="entry name" value="Znf_FYVE_PHD"/>
</dbReference>
<feature type="region of interest" description="Disordered" evidence="9">
    <location>
        <begin position="320"/>
        <end position="460"/>
    </location>
</feature>
<evidence type="ECO:0000259" key="12">
    <source>
        <dbReference type="PROSITE" id="PS50178"/>
    </source>
</evidence>
<evidence type="ECO:0000256" key="4">
    <source>
        <dbReference type="ARBA" id="ARBA00022723"/>
    </source>
</evidence>
<dbReference type="SUPFAM" id="SSF57903">
    <property type="entry name" value="FYVE/PHD zinc finger"/>
    <property type="match status" value="1"/>
</dbReference>
<dbReference type="GO" id="GO:0008270">
    <property type="term" value="F:zinc ion binding"/>
    <property type="evidence" value="ECO:0007669"/>
    <property type="project" value="UniProtKB-KW"/>
</dbReference>
<feature type="domain" description="PH" evidence="10">
    <location>
        <begin position="1011"/>
        <end position="1108"/>
    </location>
</feature>
<dbReference type="AlphaFoldDB" id="A0A8B8B412"/>
<evidence type="ECO:0000256" key="1">
    <source>
        <dbReference type="ARBA" id="ARBA00004245"/>
    </source>
</evidence>
<dbReference type="Pfam" id="PF00621">
    <property type="entry name" value="RhoGEF"/>
    <property type="match status" value="1"/>
</dbReference>
<dbReference type="OrthoDB" id="660555at2759"/>
<keyword evidence="13" id="KW-1185">Reference proteome</keyword>
<dbReference type="KEGG" id="cvn:111107307"/>
<dbReference type="SUPFAM" id="SSF50729">
    <property type="entry name" value="PH domain-like"/>
    <property type="match status" value="2"/>
</dbReference>
<dbReference type="SMART" id="SM00233">
    <property type="entry name" value="PH"/>
    <property type="match status" value="2"/>
</dbReference>
<feature type="region of interest" description="Disordered" evidence="9">
    <location>
        <begin position="491"/>
        <end position="518"/>
    </location>
</feature>
<feature type="region of interest" description="Disordered" evidence="9">
    <location>
        <begin position="1111"/>
        <end position="1139"/>
    </location>
</feature>
<dbReference type="GO" id="GO:0007010">
    <property type="term" value="P:cytoskeleton organization"/>
    <property type="evidence" value="ECO:0007669"/>
    <property type="project" value="TreeGrafter"/>
</dbReference>
<evidence type="ECO:0000256" key="8">
    <source>
        <dbReference type="PROSITE-ProRule" id="PRU00091"/>
    </source>
</evidence>
<feature type="region of interest" description="Disordered" evidence="9">
    <location>
        <begin position="252"/>
        <end position="288"/>
    </location>
</feature>
<feature type="compositionally biased region" description="Polar residues" evidence="9">
    <location>
        <begin position="221"/>
        <end position="231"/>
    </location>
</feature>
<dbReference type="InterPro" id="IPR013083">
    <property type="entry name" value="Znf_RING/FYVE/PHD"/>
</dbReference>
<dbReference type="GO" id="GO:0005737">
    <property type="term" value="C:cytoplasm"/>
    <property type="evidence" value="ECO:0007669"/>
    <property type="project" value="TreeGrafter"/>
</dbReference>
<dbReference type="CDD" id="cd00160">
    <property type="entry name" value="RhoGEF"/>
    <property type="match status" value="1"/>
</dbReference>
<evidence type="ECO:0000256" key="2">
    <source>
        <dbReference type="ARBA" id="ARBA00022490"/>
    </source>
</evidence>
<evidence type="ECO:0000313" key="14">
    <source>
        <dbReference type="RefSeq" id="XP_022298152.1"/>
    </source>
</evidence>
<feature type="domain" description="FYVE-type" evidence="12">
    <location>
        <begin position="929"/>
        <end position="988"/>
    </location>
</feature>
<dbReference type="RefSeq" id="XP_022298152.1">
    <property type="nucleotide sequence ID" value="XM_022442444.1"/>
</dbReference>
<dbReference type="InterPro" id="IPR011993">
    <property type="entry name" value="PH-like_dom_sf"/>
</dbReference>
<dbReference type="InterPro" id="IPR017455">
    <property type="entry name" value="Znf_FYVE-rel"/>
</dbReference>
<dbReference type="Gene3D" id="3.30.40.10">
    <property type="entry name" value="Zinc/RING finger domain, C3HC4 (zinc finger)"/>
    <property type="match status" value="1"/>
</dbReference>
<organism evidence="13 14">
    <name type="scientific">Crassostrea virginica</name>
    <name type="common">Eastern oyster</name>
    <dbReference type="NCBI Taxonomy" id="6565"/>
    <lineage>
        <taxon>Eukaryota</taxon>
        <taxon>Metazoa</taxon>
        <taxon>Spiralia</taxon>
        <taxon>Lophotrochozoa</taxon>
        <taxon>Mollusca</taxon>
        <taxon>Bivalvia</taxon>
        <taxon>Autobranchia</taxon>
        <taxon>Pteriomorphia</taxon>
        <taxon>Ostreida</taxon>
        <taxon>Ostreoidea</taxon>
        <taxon>Ostreidae</taxon>
        <taxon>Crassostrea</taxon>
    </lineage>
</organism>
<evidence type="ECO:0000256" key="6">
    <source>
        <dbReference type="ARBA" id="ARBA00022833"/>
    </source>
</evidence>
<feature type="compositionally biased region" description="Low complexity" evidence="9">
    <location>
        <begin position="426"/>
        <end position="443"/>
    </location>
</feature>
<keyword evidence="6" id="KW-0862">Zinc</keyword>
<dbReference type="SUPFAM" id="SSF48065">
    <property type="entry name" value="DBL homology domain (DH-domain)"/>
    <property type="match status" value="1"/>
</dbReference>
<dbReference type="Proteomes" id="UP000694844">
    <property type="component" value="Chromosome 8"/>
</dbReference>
<dbReference type="InterPro" id="IPR000219">
    <property type="entry name" value="DH_dom"/>
</dbReference>
<evidence type="ECO:0000256" key="5">
    <source>
        <dbReference type="ARBA" id="ARBA00022771"/>
    </source>
</evidence>
<keyword evidence="4" id="KW-0479">Metal-binding</keyword>
<gene>
    <name evidence="14" type="primary">LOC111107307</name>
</gene>
<dbReference type="GO" id="GO:0005085">
    <property type="term" value="F:guanyl-nucleotide exchange factor activity"/>
    <property type="evidence" value="ECO:0007669"/>
    <property type="project" value="UniProtKB-KW"/>
</dbReference>
<keyword evidence="2" id="KW-0963">Cytoplasm</keyword>
<dbReference type="GO" id="GO:0005856">
    <property type="term" value="C:cytoskeleton"/>
    <property type="evidence" value="ECO:0007669"/>
    <property type="project" value="UniProtKB-SubCell"/>
</dbReference>
<dbReference type="GeneID" id="111107307"/>
<feature type="compositionally biased region" description="Basic and acidic residues" evidence="9">
    <location>
        <begin position="320"/>
        <end position="351"/>
    </location>
</feature>
<keyword evidence="7" id="KW-0206">Cytoskeleton</keyword>
<feature type="compositionally biased region" description="Low complexity" evidence="9">
    <location>
        <begin position="491"/>
        <end position="506"/>
    </location>
</feature>
<dbReference type="Pfam" id="PF01363">
    <property type="entry name" value="FYVE"/>
    <property type="match status" value="1"/>
</dbReference>
<feature type="region of interest" description="Disordered" evidence="9">
    <location>
        <begin position="205"/>
        <end position="233"/>
    </location>
</feature>
<dbReference type="Gene3D" id="1.20.900.10">
    <property type="entry name" value="Dbl homology (DH) domain"/>
    <property type="match status" value="1"/>
</dbReference>
<dbReference type="PROSITE" id="PS50010">
    <property type="entry name" value="DH_2"/>
    <property type="match status" value="1"/>
</dbReference>
<dbReference type="PANTHER" id="PTHR12673">
    <property type="entry name" value="FACIOGENITAL DYSPLASIA PROTEIN"/>
    <property type="match status" value="1"/>
</dbReference>
<evidence type="ECO:0000256" key="7">
    <source>
        <dbReference type="ARBA" id="ARBA00023212"/>
    </source>
</evidence>
<dbReference type="GO" id="GO:0046847">
    <property type="term" value="P:filopodium assembly"/>
    <property type="evidence" value="ECO:0007669"/>
    <property type="project" value="TreeGrafter"/>
</dbReference>
<evidence type="ECO:0000259" key="11">
    <source>
        <dbReference type="PROSITE" id="PS50010"/>
    </source>
</evidence>
<feature type="compositionally biased region" description="Low complexity" evidence="9">
    <location>
        <begin position="278"/>
        <end position="288"/>
    </location>
</feature>
<feature type="compositionally biased region" description="Basic and acidic residues" evidence="9">
    <location>
        <begin position="507"/>
        <end position="518"/>
    </location>
</feature>
<feature type="domain" description="PH" evidence="10">
    <location>
        <begin position="786"/>
        <end position="892"/>
    </location>
</feature>
<feature type="compositionally biased region" description="Low complexity" evidence="9">
    <location>
        <begin position="393"/>
        <end position="413"/>
    </location>
</feature>
<dbReference type="Gene3D" id="2.30.29.30">
    <property type="entry name" value="Pleckstrin-homology domain (PH domain)/Phosphotyrosine-binding domain (PTB)"/>
    <property type="match status" value="2"/>
</dbReference>
<dbReference type="InterPro" id="IPR051092">
    <property type="entry name" value="FYVE_RhoGEF_PH"/>
</dbReference>
<comment type="subcellular location">
    <subcellularLocation>
        <location evidence="1">Cytoplasm</location>
        <location evidence="1">Cytoskeleton</location>
    </subcellularLocation>
</comment>
<dbReference type="SMART" id="SM00325">
    <property type="entry name" value="RhoGEF"/>
    <property type="match status" value="1"/>
</dbReference>
<protein>
    <submittedName>
        <fullName evidence="14">LOW QUALITY PROTEIN: FYVE, RhoGEF and PH domain-containing protein 4-like</fullName>
    </submittedName>
</protein>
<dbReference type="InterPro" id="IPR001849">
    <property type="entry name" value="PH_domain"/>
</dbReference>
<dbReference type="InterPro" id="IPR000306">
    <property type="entry name" value="Znf_FYVE"/>
</dbReference>
<dbReference type="InterPro" id="IPR055251">
    <property type="entry name" value="SOS1_NGEF_PH"/>
</dbReference>
<accession>A0A8B8B412</accession>
<dbReference type="PROSITE" id="PS50178">
    <property type="entry name" value="ZF_FYVE"/>
    <property type="match status" value="1"/>
</dbReference>
<evidence type="ECO:0000256" key="3">
    <source>
        <dbReference type="ARBA" id="ARBA00022658"/>
    </source>
</evidence>
<evidence type="ECO:0000256" key="9">
    <source>
        <dbReference type="SAM" id="MobiDB-lite"/>
    </source>
</evidence>
<reference evidence="14" key="1">
    <citation type="submission" date="2025-08" db="UniProtKB">
        <authorList>
            <consortium name="RefSeq"/>
        </authorList>
    </citation>
    <scope>IDENTIFICATION</scope>
    <source>
        <tissue evidence="14">Whole sample</tissue>
    </source>
</reference>